<keyword evidence="2" id="KW-0624">Polysaccharide degradation</keyword>
<dbReference type="OrthoDB" id="9816550at2"/>
<keyword evidence="7" id="KW-1185">Reference proteome</keyword>
<feature type="region of interest" description="Disordered" evidence="3">
    <location>
        <begin position="1"/>
        <end position="21"/>
    </location>
</feature>
<proteinExistence type="predicted"/>
<name>A0A3M8ESV1_9ACTN</name>
<evidence type="ECO:0000259" key="5">
    <source>
        <dbReference type="PROSITE" id="PS51173"/>
    </source>
</evidence>
<dbReference type="InterPro" id="IPR001919">
    <property type="entry name" value="CBD2"/>
</dbReference>
<evidence type="ECO:0000256" key="4">
    <source>
        <dbReference type="SAM" id="Phobius"/>
    </source>
</evidence>
<keyword evidence="4" id="KW-0812">Transmembrane</keyword>
<dbReference type="Proteomes" id="UP000028058">
    <property type="component" value="Unassembled WGS sequence"/>
</dbReference>
<keyword evidence="4" id="KW-1133">Transmembrane helix</keyword>
<dbReference type="GO" id="GO:0004553">
    <property type="term" value="F:hydrolase activity, hydrolyzing O-glycosyl compounds"/>
    <property type="evidence" value="ECO:0007669"/>
    <property type="project" value="InterPro"/>
</dbReference>
<comment type="caution">
    <text evidence="6">The sequence shown here is derived from an EMBL/GenBank/DDBJ whole genome shotgun (WGS) entry which is preliminary data.</text>
</comment>
<accession>A0A3M8ESV1</accession>
<feature type="domain" description="CBM2" evidence="5">
    <location>
        <begin position="115"/>
        <end position="218"/>
    </location>
</feature>
<dbReference type="SUPFAM" id="SSF49384">
    <property type="entry name" value="Carbohydrate-binding domain"/>
    <property type="match status" value="1"/>
</dbReference>
<evidence type="ECO:0000256" key="2">
    <source>
        <dbReference type="ARBA" id="ARBA00023326"/>
    </source>
</evidence>
<evidence type="ECO:0000313" key="7">
    <source>
        <dbReference type="Proteomes" id="UP000028058"/>
    </source>
</evidence>
<organism evidence="6 7">
    <name type="scientific">Streptomyces xinghaiensis</name>
    <dbReference type="NCBI Taxonomy" id="1038928"/>
    <lineage>
        <taxon>Bacteria</taxon>
        <taxon>Bacillati</taxon>
        <taxon>Actinomycetota</taxon>
        <taxon>Actinomycetes</taxon>
        <taxon>Kitasatosporales</taxon>
        <taxon>Streptomycetaceae</taxon>
        <taxon>Streptomyces</taxon>
    </lineage>
</organism>
<protein>
    <recommendedName>
        <fullName evidence="5">CBM2 domain-containing protein</fullName>
    </recommendedName>
</protein>
<dbReference type="AlphaFoldDB" id="A0A3M8ESV1"/>
<reference evidence="6 7" key="1">
    <citation type="journal article" date="2014" name="Genome Announc.">
        <title>Draft Genome Sequence of Streptomyces fradiae ATCC 19609, a Strain Highly Sensitive to Antibiotics.</title>
        <authorList>
            <person name="Bekker O.B."/>
            <person name="Klimina K.M."/>
            <person name="Vatlin A.A."/>
            <person name="Zakharevich N.V."/>
            <person name="Kasianov A.S."/>
            <person name="Danilenko V.N."/>
        </authorList>
    </citation>
    <scope>NUCLEOTIDE SEQUENCE [LARGE SCALE GENOMIC DNA]</scope>
    <source>
        <strain evidence="6 7">ATCC 19609</strain>
    </source>
</reference>
<dbReference type="GO" id="GO:0000272">
    <property type="term" value="P:polysaccharide catabolic process"/>
    <property type="evidence" value="ECO:0007669"/>
    <property type="project" value="UniProtKB-KW"/>
</dbReference>
<dbReference type="RefSeq" id="WP_043473328.1">
    <property type="nucleotide sequence ID" value="NZ_CP134822.1"/>
</dbReference>
<dbReference type="InterPro" id="IPR012291">
    <property type="entry name" value="CBM2_carb-bd_dom_sf"/>
</dbReference>
<dbReference type="SMART" id="SM00637">
    <property type="entry name" value="CBD_II"/>
    <property type="match status" value="1"/>
</dbReference>
<sequence length="218" mass="22370">MKRSLRPSRAQDDGGSGTGIRSGLWRRLSLFGLLVALPVLLLAVFTGGSGGSGGSGDAGERTAAEGAQSAAGTRAEAREQTGDGEHGGGHGEDTEAAAADKEDKQGQDAAHQGHSASAGGKCVAQVKITTKGDDYRAKVTVTNSGETEIGNWMVHSSISPDANIEKHWRTVLSGYGLAVAFGNSDKNGTLEPGESTTFGFFVKNGTPPPSEANVCYVH</sequence>
<dbReference type="InterPro" id="IPR008965">
    <property type="entry name" value="CBM2/CBM3_carb-bd_dom_sf"/>
</dbReference>
<evidence type="ECO:0000256" key="1">
    <source>
        <dbReference type="ARBA" id="ARBA00022729"/>
    </source>
</evidence>
<dbReference type="GO" id="GO:0030247">
    <property type="term" value="F:polysaccharide binding"/>
    <property type="evidence" value="ECO:0007669"/>
    <property type="project" value="UniProtKB-UniRule"/>
</dbReference>
<dbReference type="Gene3D" id="2.60.40.290">
    <property type="match status" value="1"/>
</dbReference>
<gene>
    <name evidence="6" type="ORF">SFRA_031710</name>
</gene>
<keyword evidence="2" id="KW-0119">Carbohydrate metabolism</keyword>
<dbReference type="EMBL" id="JNAD02000023">
    <property type="protein sequence ID" value="RKM90731.1"/>
    <property type="molecule type" value="Genomic_DNA"/>
</dbReference>
<keyword evidence="4" id="KW-0472">Membrane</keyword>
<keyword evidence="1" id="KW-0732">Signal</keyword>
<feature type="transmembrane region" description="Helical" evidence="4">
    <location>
        <begin position="28"/>
        <end position="48"/>
    </location>
</feature>
<evidence type="ECO:0000313" key="6">
    <source>
        <dbReference type="EMBL" id="RKM90731.1"/>
    </source>
</evidence>
<feature type="region of interest" description="Disordered" evidence="3">
    <location>
        <begin position="50"/>
        <end position="121"/>
    </location>
</feature>
<evidence type="ECO:0000256" key="3">
    <source>
        <dbReference type="SAM" id="MobiDB-lite"/>
    </source>
</evidence>
<feature type="compositionally biased region" description="Basic and acidic residues" evidence="3">
    <location>
        <begin position="75"/>
        <end position="106"/>
    </location>
</feature>
<dbReference type="Pfam" id="PF00553">
    <property type="entry name" value="CBM_2"/>
    <property type="match status" value="1"/>
</dbReference>
<dbReference type="PROSITE" id="PS51173">
    <property type="entry name" value="CBM2"/>
    <property type="match status" value="1"/>
</dbReference>
<feature type="compositionally biased region" description="Low complexity" evidence="3">
    <location>
        <begin position="107"/>
        <end position="120"/>
    </location>
</feature>